<reference evidence="1 2" key="1">
    <citation type="journal article" date="2019" name="Genome Biol. Evol.">
        <title>Insights into the evolution of the New World diploid cottons (Gossypium, subgenus Houzingenia) based on genome sequencing.</title>
        <authorList>
            <person name="Grover C.E."/>
            <person name="Arick M.A. 2nd"/>
            <person name="Thrash A."/>
            <person name="Conover J.L."/>
            <person name="Sanders W.S."/>
            <person name="Peterson D.G."/>
            <person name="Frelichowski J.E."/>
            <person name="Scheffler J.A."/>
            <person name="Scheffler B.E."/>
            <person name="Wendel J.F."/>
        </authorList>
    </citation>
    <scope>NUCLEOTIDE SEQUENCE [LARGE SCALE GENOMIC DNA]</scope>
    <source>
        <strain evidence="1">5</strain>
        <tissue evidence="1">Leaf</tissue>
    </source>
</reference>
<protein>
    <submittedName>
        <fullName evidence="1">Uncharacterized protein</fullName>
    </submittedName>
</protein>
<sequence length="124" mass="13680">MRTNSMVRQPPPHVAHPAVPPLAPLPLITCPTVPPLAHLRWTSIGRTQDEKILKKLQNSTGRVGSSANTTLGSTDTIQTSIGRTHCSKKCSFGLGLLSIIWSGLPIQLKSYRYLKDFYQNKSMQ</sequence>
<evidence type="ECO:0000313" key="1">
    <source>
        <dbReference type="EMBL" id="MBA0733877.1"/>
    </source>
</evidence>
<dbReference type="AlphaFoldDB" id="A0A7J9BC03"/>
<evidence type="ECO:0000313" key="2">
    <source>
        <dbReference type="Proteomes" id="UP000593579"/>
    </source>
</evidence>
<dbReference type="Proteomes" id="UP000593579">
    <property type="component" value="Unassembled WGS sequence"/>
</dbReference>
<dbReference type="EMBL" id="JABEZY010000002">
    <property type="protein sequence ID" value="MBA0733877.1"/>
    <property type="molecule type" value="Genomic_DNA"/>
</dbReference>
<accession>A0A7J9BC03</accession>
<proteinExistence type="predicted"/>
<gene>
    <name evidence="1" type="ORF">Gogos_017844</name>
</gene>
<name>A0A7J9BC03_GOSGO</name>
<comment type="caution">
    <text evidence="1">The sequence shown here is derived from an EMBL/GenBank/DDBJ whole genome shotgun (WGS) entry which is preliminary data.</text>
</comment>
<keyword evidence="2" id="KW-1185">Reference proteome</keyword>
<organism evidence="1 2">
    <name type="scientific">Gossypium gossypioides</name>
    <name type="common">Mexican cotton</name>
    <name type="synonym">Selera gossypioides</name>
    <dbReference type="NCBI Taxonomy" id="34282"/>
    <lineage>
        <taxon>Eukaryota</taxon>
        <taxon>Viridiplantae</taxon>
        <taxon>Streptophyta</taxon>
        <taxon>Embryophyta</taxon>
        <taxon>Tracheophyta</taxon>
        <taxon>Spermatophyta</taxon>
        <taxon>Magnoliopsida</taxon>
        <taxon>eudicotyledons</taxon>
        <taxon>Gunneridae</taxon>
        <taxon>Pentapetalae</taxon>
        <taxon>rosids</taxon>
        <taxon>malvids</taxon>
        <taxon>Malvales</taxon>
        <taxon>Malvaceae</taxon>
        <taxon>Malvoideae</taxon>
        <taxon>Gossypium</taxon>
    </lineage>
</organism>